<dbReference type="CDD" id="cd10940">
    <property type="entry name" value="CE4_PuuE_HpPgdA_like_1"/>
    <property type="match status" value="1"/>
</dbReference>
<dbReference type="SUPFAM" id="SSF88713">
    <property type="entry name" value="Glycoside hydrolase/deacetylase"/>
    <property type="match status" value="1"/>
</dbReference>
<dbReference type="PANTHER" id="PTHR47561:SF1">
    <property type="entry name" value="POLYSACCHARIDE DEACETYLASE FAMILY PROTEIN (AFU_ORTHOLOGUE AFUA_6G05030)"/>
    <property type="match status" value="1"/>
</dbReference>
<evidence type="ECO:0000259" key="1">
    <source>
        <dbReference type="PROSITE" id="PS51677"/>
    </source>
</evidence>
<dbReference type="EMBL" id="VYQF01000002">
    <property type="protein sequence ID" value="KAA9039304.1"/>
    <property type="molecule type" value="Genomic_DNA"/>
</dbReference>
<dbReference type="InterPro" id="IPR011330">
    <property type="entry name" value="Glyco_hydro/deAcase_b/a-brl"/>
</dbReference>
<evidence type="ECO:0000313" key="2">
    <source>
        <dbReference type="EMBL" id="KAA9039304.1"/>
    </source>
</evidence>
<dbReference type="GO" id="GO:0005975">
    <property type="term" value="P:carbohydrate metabolic process"/>
    <property type="evidence" value="ECO:0007669"/>
    <property type="project" value="InterPro"/>
</dbReference>
<protein>
    <submittedName>
        <fullName evidence="2">Polysaccharide deacetylase family protein</fullName>
    </submittedName>
</protein>
<sequence length="321" mass="37174">MANKKPVASISLDLDNQWSYMKIHGDEGWDKYPSYFSIFVPHVLNVLDELDLKITFFIVGKDTETEENRKYLRMITERGHEVGNHSYNHESWLQTYSYEKIEKEIREAEEAIEKVTGQRPTGFRGPGFSWSKDLLKVLESRGYKYDASTLPTYLGPLARMYYFKKSNLSKEEKKARKELFGKFSEGFRSLKPYNWDLGEGKTITEIPVTTMPIFKLPFHLSYLIYLGNISMPLMKLYLNSAIGMCKMTNTPVSFLLHPLDLIGGDQVAELAFFPGMNVSSGKKVEVFKNVIRSLSADYDMVSMMKHLDYMETNKKMNYKKI</sequence>
<dbReference type="AlphaFoldDB" id="A0A5J5IGR9"/>
<dbReference type="PANTHER" id="PTHR47561">
    <property type="entry name" value="POLYSACCHARIDE DEACETYLASE FAMILY PROTEIN (AFU_ORTHOLOGUE AFUA_6G05030)"/>
    <property type="match status" value="1"/>
</dbReference>
<gene>
    <name evidence="2" type="ORF">FW778_10765</name>
</gene>
<accession>A0A5J5IGR9</accession>
<dbReference type="InterPro" id="IPR002509">
    <property type="entry name" value="NODB_dom"/>
</dbReference>
<dbReference type="Gene3D" id="3.20.20.370">
    <property type="entry name" value="Glycoside hydrolase/deacetylase"/>
    <property type="match status" value="1"/>
</dbReference>
<dbReference type="GO" id="GO:0016810">
    <property type="term" value="F:hydrolase activity, acting on carbon-nitrogen (but not peptide) bonds"/>
    <property type="evidence" value="ECO:0007669"/>
    <property type="project" value="InterPro"/>
</dbReference>
<dbReference type="RefSeq" id="WP_150414713.1">
    <property type="nucleotide sequence ID" value="NZ_VYQF01000002.1"/>
</dbReference>
<reference evidence="2 3" key="1">
    <citation type="submission" date="2019-09" db="EMBL/GenBank/DDBJ databases">
        <title>Draft genome sequence of Ginsengibacter sp. BR5-29.</title>
        <authorList>
            <person name="Im W.-T."/>
        </authorList>
    </citation>
    <scope>NUCLEOTIDE SEQUENCE [LARGE SCALE GENOMIC DNA]</scope>
    <source>
        <strain evidence="2 3">BR5-29</strain>
    </source>
</reference>
<dbReference type="Pfam" id="PF01522">
    <property type="entry name" value="Polysacc_deac_1"/>
    <property type="match status" value="1"/>
</dbReference>
<comment type="caution">
    <text evidence="2">The sequence shown here is derived from an EMBL/GenBank/DDBJ whole genome shotgun (WGS) entry which is preliminary data.</text>
</comment>
<proteinExistence type="predicted"/>
<organism evidence="2 3">
    <name type="scientific">Ginsengibacter hankyongi</name>
    <dbReference type="NCBI Taxonomy" id="2607284"/>
    <lineage>
        <taxon>Bacteria</taxon>
        <taxon>Pseudomonadati</taxon>
        <taxon>Bacteroidota</taxon>
        <taxon>Chitinophagia</taxon>
        <taxon>Chitinophagales</taxon>
        <taxon>Chitinophagaceae</taxon>
        <taxon>Ginsengibacter</taxon>
    </lineage>
</organism>
<feature type="domain" description="NodB homology" evidence="1">
    <location>
        <begin position="19"/>
        <end position="153"/>
    </location>
</feature>
<keyword evidence="3" id="KW-1185">Reference proteome</keyword>
<name>A0A5J5IGR9_9BACT</name>
<dbReference type="Proteomes" id="UP000326903">
    <property type="component" value="Unassembled WGS sequence"/>
</dbReference>
<evidence type="ECO:0000313" key="3">
    <source>
        <dbReference type="Proteomes" id="UP000326903"/>
    </source>
</evidence>
<dbReference type="PROSITE" id="PS51677">
    <property type="entry name" value="NODB"/>
    <property type="match status" value="1"/>
</dbReference>